<reference evidence="1 2" key="1">
    <citation type="submission" date="2021-06" db="EMBL/GenBank/DDBJ databases">
        <authorList>
            <person name="Palmer J.M."/>
        </authorList>
    </citation>
    <scope>NUCLEOTIDE SEQUENCE [LARGE SCALE GENOMIC DNA]</scope>
    <source>
        <strain evidence="1 2">XC_2019</strain>
        <tissue evidence="1">Muscle</tissue>
    </source>
</reference>
<dbReference type="Proteomes" id="UP001434883">
    <property type="component" value="Unassembled WGS sequence"/>
</dbReference>
<proteinExistence type="predicted"/>
<name>A0ABV0Q8P1_9TELE</name>
<gene>
    <name evidence="1" type="ORF">XENOCAPTIV_007918</name>
</gene>
<keyword evidence="2" id="KW-1185">Reference proteome</keyword>
<accession>A0ABV0Q8P1</accession>
<protein>
    <submittedName>
        <fullName evidence="1">Uncharacterized protein</fullName>
    </submittedName>
</protein>
<sequence length="89" mass="10191">MCSPLLKTCIRHMIRLHFENNNSFIELKTRNFLRISVSFLVATRVGSRKVTRRGALLMQAANREAGEEVWGERQLVDPRQDNVLSGLGH</sequence>
<comment type="caution">
    <text evidence="1">The sequence shown here is derived from an EMBL/GenBank/DDBJ whole genome shotgun (WGS) entry which is preliminary data.</text>
</comment>
<dbReference type="EMBL" id="JAHRIN010001914">
    <property type="protein sequence ID" value="MEQ2192161.1"/>
    <property type="molecule type" value="Genomic_DNA"/>
</dbReference>
<evidence type="ECO:0000313" key="1">
    <source>
        <dbReference type="EMBL" id="MEQ2192161.1"/>
    </source>
</evidence>
<organism evidence="1 2">
    <name type="scientific">Xenoophorus captivus</name>
    <dbReference type="NCBI Taxonomy" id="1517983"/>
    <lineage>
        <taxon>Eukaryota</taxon>
        <taxon>Metazoa</taxon>
        <taxon>Chordata</taxon>
        <taxon>Craniata</taxon>
        <taxon>Vertebrata</taxon>
        <taxon>Euteleostomi</taxon>
        <taxon>Actinopterygii</taxon>
        <taxon>Neopterygii</taxon>
        <taxon>Teleostei</taxon>
        <taxon>Neoteleostei</taxon>
        <taxon>Acanthomorphata</taxon>
        <taxon>Ovalentaria</taxon>
        <taxon>Atherinomorphae</taxon>
        <taxon>Cyprinodontiformes</taxon>
        <taxon>Goodeidae</taxon>
        <taxon>Xenoophorus</taxon>
    </lineage>
</organism>
<evidence type="ECO:0000313" key="2">
    <source>
        <dbReference type="Proteomes" id="UP001434883"/>
    </source>
</evidence>